<sequence length="345" mass="39651">MLINLPYPQKSKAWHFRFIVLMSIILSLVFIFSYKRSNGSKAMPLLKYPELEHRSSGELSLLTYNIAGLPELISSAETPRAASIRTIGERINRFDIVNLQEDFNYNFELYSSNLHVFRTVSMGTVPFGDGLSTLSKYPIKESERISWRDCSGSDCLTPKGFSYVRLEIAKDVFLDVYNIHATAQDNRSAVLARKKNLEQLANYIKEKSADQPLLVMGDFNAHYAFAEDNVRAFRSEMDLVDSWVFLRNQGRLPDHEENFIAQHALTVTDDCESIDKIYFRNSKQLIFKPKNYQVQHELFSTDAGEPLSDHCAISLNLEWELNDSLMTSDKKPKFIDQFEGFHEGE</sequence>
<evidence type="ECO:0000313" key="3">
    <source>
        <dbReference type="EMBL" id="SNV44474.1"/>
    </source>
</evidence>
<dbReference type="KEGG" id="smiz:4412673_00961"/>
<keyword evidence="1" id="KW-0472">Membrane</keyword>
<dbReference type="EC" id="3.1.4.12" evidence="3"/>
<evidence type="ECO:0000313" key="4">
    <source>
        <dbReference type="Proteomes" id="UP000215355"/>
    </source>
</evidence>
<dbReference type="SUPFAM" id="SSF56219">
    <property type="entry name" value="DNase I-like"/>
    <property type="match status" value="1"/>
</dbReference>
<dbReference type="InterPro" id="IPR038772">
    <property type="entry name" value="Sph/SMPD2-like"/>
</dbReference>
<gene>
    <name evidence="3" type="primary">sph</name>
    <name evidence="3" type="ORF">SAMEA4412673_00961</name>
</gene>
<name>A0AAJ4XAS6_9SPHI</name>
<proteinExistence type="predicted"/>
<dbReference type="PANTHER" id="PTHR16320">
    <property type="entry name" value="SPHINGOMYELINASE FAMILY MEMBER"/>
    <property type="match status" value="1"/>
</dbReference>
<dbReference type="Gene3D" id="3.60.10.10">
    <property type="entry name" value="Endonuclease/exonuclease/phosphatase"/>
    <property type="match status" value="1"/>
</dbReference>
<dbReference type="EMBL" id="LT906468">
    <property type="protein sequence ID" value="SNV44474.1"/>
    <property type="molecule type" value="Genomic_DNA"/>
</dbReference>
<dbReference type="Pfam" id="PF03372">
    <property type="entry name" value="Exo_endo_phos"/>
    <property type="match status" value="1"/>
</dbReference>
<keyword evidence="1" id="KW-1133">Transmembrane helix</keyword>
<dbReference type="RefSeq" id="WP_093098846.1">
    <property type="nucleotide sequence ID" value="NZ_FNGK01000003.1"/>
</dbReference>
<dbReference type="AlphaFoldDB" id="A0AAJ4XAS6"/>
<dbReference type="GO" id="GO:0004767">
    <property type="term" value="F:sphingomyelin phosphodiesterase activity"/>
    <property type="evidence" value="ECO:0007669"/>
    <property type="project" value="UniProtKB-EC"/>
</dbReference>
<dbReference type="InterPro" id="IPR005135">
    <property type="entry name" value="Endo/exonuclease/phosphatase"/>
</dbReference>
<keyword evidence="1" id="KW-0812">Transmembrane</keyword>
<feature type="transmembrane region" description="Helical" evidence="1">
    <location>
        <begin position="14"/>
        <end position="34"/>
    </location>
</feature>
<dbReference type="Proteomes" id="UP000215355">
    <property type="component" value="Chromosome 1"/>
</dbReference>
<feature type="domain" description="Endonuclease/exonuclease/phosphatase" evidence="2">
    <location>
        <begin position="62"/>
        <end position="281"/>
    </location>
</feature>
<protein>
    <submittedName>
        <fullName evidence="3">Sphingomyelinase C</fullName>
        <ecNumber evidence="3">3.1.4.12</ecNumber>
    </submittedName>
</protein>
<evidence type="ECO:0000259" key="2">
    <source>
        <dbReference type="Pfam" id="PF03372"/>
    </source>
</evidence>
<organism evidence="3 4">
    <name type="scientific">Sphingobacterium mizutaii</name>
    <dbReference type="NCBI Taxonomy" id="1010"/>
    <lineage>
        <taxon>Bacteria</taxon>
        <taxon>Pseudomonadati</taxon>
        <taxon>Bacteroidota</taxon>
        <taxon>Sphingobacteriia</taxon>
        <taxon>Sphingobacteriales</taxon>
        <taxon>Sphingobacteriaceae</taxon>
        <taxon>Sphingobacterium</taxon>
    </lineage>
</organism>
<keyword evidence="3" id="KW-0378">Hydrolase</keyword>
<dbReference type="GO" id="GO:0005737">
    <property type="term" value="C:cytoplasm"/>
    <property type="evidence" value="ECO:0007669"/>
    <property type="project" value="TreeGrafter"/>
</dbReference>
<reference evidence="3 4" key="1">
    <citation type="submission" date="2017-06" db="EMBL/GenBank/DDBJ databases">
        <authorList>
            <consortium name="Pathogen Informatics"/>
        </authorList>
    </citation>
    <scope>NUCLEOTIDE SEQUENCE [LARGE SCALE GENOMIC DNA]</scope>
    <source>
        <strain evidence="3 4">NCTC12149</strain>
    </source>
</reference>
<evidence type="ECO:0000256" key="1">
    <source>
        <dbReference type="SAM" id="Phobius"/>
    </source>
</evidence>
<dbReference type="PANTHER" id="PTHR16320:SF1">
    <property type="entry name" value="SPHINGOMYELINASE DDB_G0288017"/>
    <property type="match status" value="1"/>
</dbReference>
<dbReference type="InterPro" id="IPR036691">
    <property type="entry name" value="Endo/exonu/phosph_ase_sf"/>
</dbReference>
<accession>A0AAJ4XAS6</accession>